<dbReference type="InterPro" id="IPR017226">
    <property type="entry name" value="BHMT-like"/>
</dbReference>
<dbReference type="PANTHER" id="PTHR11103:SF18">
    <property type="entry name" value="SLR1189 PROTEIN"/>
    <property type="match status" value="1"/>
</dbReference>
<dbReference type="EMBL" id="BAABAZ010000004">
    <property type="protein sequence ID" value="GAA4283679.1"/>
    <property type="molecule type" value="Genomic_DNA"/>
</dbReference>
<keyword evidence="2 3" id="KW-0808">Transferase</keyword>
<evidence type="ECO:0000259" key="5">
    <source>
        <dbReference type="PROSITE" id="PS50970"/>
    </source>
</evidence>
<feature type="binding site" evidence="3">
    <location>
        <position position="334"/>
    </location>
    <ligand>
        <name>Zn(2+)</name>
        <dbReference type="ChEBI" id="CHEBI:29105"/>
    </ligand>
</feature>
<keyword evidence="1 3" id="KW-0489">Methyltransferase</keyword>
<feature type="region of interest" description="Disordered" evidence="4">
    <location>
        <begin position="1"/>
        <end position="36"/>
    </location>
</feature>
<evidence type="ECO:0000256" key="3">
    <source>
        <dbReference type="PROSITE-ProRule" id="PRU00333"/>
    </source>
</evidence>
<comment type="cofactor">
    <cofactor evidence="3">
        <name>Zn(2+)</name>
        <dbReference type="ChEBI" id="CHEBI:29105"/>
    </cofactor>
</comment>
<gene>
    <name evidence="6" type="ORF">GCM10022261_12100</name>
</gene>
<keyword evidence="7" id="KW-1185">Reference proteome</keyword>
<dbReference type="InterPro" id="IPR003726">
    <property type="entry name" value="HCY_dom"/>
</dbReference>
<evidence type="ECO:0000256" key="1">
    <source>
        <dbReference type="ARBA" id="ARBA00022603"/>
    </source>
</evidence>
<evidence type="ECO:0000256" key="4">
    <source>
        <dbReference type="SAM" id="MobiDB-lite"/>
    </source>
</evidence>
<comment type="caution">
    <text evidence="6">The sequence shown here is derived from an EMBL/GenBank/DDBJ whole genome shotgun (WGS) entry which is preliminary data.</text>
</comment>
<dbReference type="SUPFAM" id="SSF82282">
    <property type="entry name" value="Homocysteine S-methyltransferase"/>
    <property type="match status" value="1"/>
</dbReference>
<reference evidence="7" key="1">
    <citation type="journal article" date="2019" name="Int. J. Syst. Evol. Microbiol.">
        <title>The Global Catalogue of Microorganisms (GCM) 10K type strain sequencing project: providing services to taxonomists for standard genome sequencing and annotation.</title>
        <authorList>
            <consortium name="The Broad Institute Genomics Platform"/>
            <consortium name="The Broad Institute Genome Sequencing Center for Infectious Disease"/>
            <person name="Wu L."/>
            <person name="Ma J."/>
        </authorList>
    </citation>
    <scope>NUCLEOTIDE SEQUENCE [LARGE SCALE GENOMIC DNA]</scope>
    <source>
        <strain evidence="7">JCM 17458</strain>
    </source>
</reference>
<keyword evidence="3" id="KW-0479">Metal-binding</keyword>
<protein>
    <recommendedName>
        <fullName evidence="5">Hcy-binding domain-containing protein</fullName>
    </recommendedName>
</protein>
<dbReference type="Pfam" id="PF02574">
    <property type="entry name" value="S-methyl_trans"/>
    <property type="match status" value="1"/>
</dbReference>
<dbReference type="Gene3D" id="3.20.20.330">
    <property type="entry name" value="Homocysteine-binding-like domain"/>
    <property type="match status" value="1"/>
</dbReference>
<evidence type="ECO:0000256" key="2">
    <source>
        <dbReference type="ARBA" id="ARBA00022679"/>
    </source>
</evidence>
<dbReference type="Proteomes" id="UP001501586">
    <property type="component" value="Unassembled WGS sequence"/>
</dbReference>
<dbReference type="PANTHER" id="PTHR11103">
    <property type="entry name" value="SLR1189 PROTEIN"/>
    <property type="match status" value="1"/>
</dbReference>
<dbReference type="RefSeq" id="WP_236863757.1">
    <property type="nucleotide sequence ID" value="NZ_BAABAZ010000004.1"/>
</dbReference>
<proteinExistence type="predicted"/>
<accession>A0ABP8EI97</accession>
<organism evidence="6 7">
    <name type="scientific">Brevibacterium daeguense</name>
    <dbReference type="NCBI Taxonomy" id="909936"/>
    <lineage>
        <taxon>Bacteria</taxon>
        <taxon>Bacillati</taxon>
        <taxon>Actinomycetota</taxon>
        <taxon>Actinomycetes</taxon>
        <taxon>Micrococcales</taxon>
        <taxon>Brevibacteriaceae</taxon>
        <taxon>Brevibacterium</taxon>
    </lineage>
</organism>
<sequence length="384" mass="40952">MAGSDAPSPHTPGIPGAGAPVPGTSDAGTSDAGAPATAAATLTERLDAGPVICAEGFLFELERRGYLSAGEFVPEVALEHPEALRALHLDFQRAGSDIVEAFTYNGHREKMRVIGKEELLEPLNRAALRIAREVADSNPGDLVAGNISNTNIWDPADPRSQADVRAMFDEMVGWAVEEGADLIIGETFYYAGEALAALESAQASGLPVVVTVAPMAFQEMADGVGVVETAQRLEQAGADVVGMNCFRGPATMMPFIRQIREAVACYVAALPVPYRTTDEEPTFFNLSDPHAPVPSPHGRAFPTALDPLAANRYEIRRFAEDAYAAGVHYLGVCCGASPMLIREVAEAVGRVTPASRYSERMENHFMYGTNARLAQHIVDLGDRA</sequence>
<name>A0ABP8EI97_9MICO</name>
<dbReference type="PROSITE" id="PS50970">
    <property type="entry name" value="HCY"/>
    <property type="match status" value="1"/>
</dbReference>
<feature type="binding site" evidence="3">
    <location>
        <position position="245"/>
    </location>
    <ligand>
        <name>Zn(2+)</name>
        <dbReference type="ChEBI" id="CHEBI:29105"/>
    </ligand>
</feature>
<dbReference type="PIRSF" id="PIRSF037505">
    <property type="entry name" value="Betaine_HMT"/>
    <property type="match status" value="1"/>
</dbReference>
<feature type="domain" description="Hcy-binding" evidence="5">
    <location>
        <begin position="39"/>
        <end position="348"/>
    </location>
</feature>
<keyword evidence="3" id="KW-0862">Zinc</keyword>
<evidence type="ECO:0000313" key="6">
    <source>
        <dbReference type="EMBL" id="GAA4283679.1"/>
    </source>
</evidence>
<evidence type="ECO:0000313" key="7">
    <source>
        <dbReference type="Proteomes" id="UP001501586"/>
    </source>
</evidence>
<dbReference type="InterPro" id="IPR036589">
    <property type="entry name" value="HCY_dom_sf"/>
</dbReference>
<feature type="binding site" evidence="3">
    <location>
        <position position="333"/>
    </location>
    <ligand>
        <name>Zn(2+)</name>
        <dbReference type="ChEBI" id="CHEBI:29105"/>
    </ligand>
</feature>
<feature type="compositionally biased region" description="Low complexity" evidence="4">
    <location>
        <begin position="13"/>
        <end position="36"/>
    </location>
</feature>